<keyword evidence="2" id="KW-1185">Reference proteome</keyword>
<dbReference type="AlphaFoldDB" id="A0A8J8T5P6"/>
<comment type="caution">
    <text evidence="1">The sequence shown here is derived from an EMBL/GenBank/DDBJ whole genome shotgun (WGS) entry which is preliminary data.</text>
</comment>
<accession>A0A8J8T5P6</accession>
<name>A0A8J8T5P6_HALGN</name>
<dbReference type="Proteomes" id="UP000785679">
    <property type="component" value="Unassembled WGS sequence"/>
</dbReference>
<evidence type="ECO:0000313" key="1">
    <source>
        <dbReference type="EMBL" id="TNV83342.1"/>
    </source>
</evidence>
<evidence type="ECO:0000313" key="2">
    <source>
        <dbReference type="Proteomes" id="UP000785679"/>
    </source>
</evidence>
<organism evidence="1 2">
    <name type="scientific">Halteria grandinella</name>
    <dbReference type="NCBI Taxonomy" id="5974"/>
    <lineage>
        <taxon>Eukaryota</taxon>
        <taxon>Sar</taxon>
        <taxon>Alveolata</taxon>
        <taxon>Ciliophora</taxon>
        <taxon>Intramacronucleata</taxon>
        <taxon>Spirotrichea</taxon>
        <taxon>Stichotrichia</taxon>
        <taxon>Sporadotrichida</taxon>
        <taxon>Halteriidae</taxon>
        <taxon>Halteria</taxon>
    </lineage>
</organism>
<dbReference type="EMBL" id="RRYP01003921">
    <property type="protein sequence ID" value="TNV83342.1"/>
    <property type="molecule type" value="Genomic_DNA"/>
</dbReference>
<proteinExistence type="predicted"/>
<sequence length="226" mass="26033">MGFKTKQELIAYLPHLSPSELIKIGLPKAEATAIMKHCNNTQPKRTGSRMFPRLAIKYLTLQIIGYAFVQPEEVDLGYLCRSYKLLLIRNYQLFQKGVYKQRRRLSNLYLSYSMIDGSPKDIGQLITAMIMRRMWLTAWPCLVTDFTSTKFKSSNHFYTCLASVDQQKCGQMIAKISVNYSKTCLLQSMIQHQTSNRQNPLKVNVAIILENIGSQNYQIAKRLCIF</sequence>
<reference evidence="1" key="1">
    <citation type="submission" date="2019-06" db="EMBL/GenBank/DDBJ databases">
        <authorList>
            <person name="Zheng W."/>
        </authorList>
    </citation>
    <scope>NUCLEOTIDE SEQUENCE</scope>
    <source>
        <strain evidence="1">QDHG01</strain>
    </source>
</reference>
<protein>
    <submittedName>
        <fullName evidence="1">Uncharacterized protein</fullName>
    </submittedName>
</protein>
<gene>
    <name evidence="1" type="ORF">FGO68_gene6070</name>
</gene>